<feature type="transmembrane region" description="Helical" evidence="1">
    <location>
        <begin position="12"/>
        <end position="37"/>
    </location>
</feature>
<name>A0ABR2YKM6_9CHLO</name>
<keyword evidence="1" id="KW-0472">Membrane</keyword>
<reference evidence="2 3" key="1">
    <citation type="journal article" date="2024" name="Nat. Commun.">
        <title>Phylogenomics reveals the evolutionary origins of lichenization in chlorophyte algae.</title>
        <authorList>
            <person name="Puginier C."/>
            <person name="Libourel C."/>
            <person name="Otte J."/>
            <person name="Skaloud P."/>
            <person name="Haon M."/>
            <person name="Grisel S."/>
            <person name="Petersen M."/>
            <person name="Berrin J.G."/>
            <person name="Delaux P.M."/>
            <person name="Dal Grande F."/>
            <person name="Keller J."/>
        </authorList>
    </citation>
    <scope>NUCLEOTIDE SEQUENCE [LARGE SCALE GENOMIC DNA]</scope>
    <source>
        <strain evidence="2 3">SAG 216-7</strain>
    </source>
</reference>
<keyword evidence="1" id="KW-1133">Transmembrane helix</keyword>
<keyword evidence="1" id="KW-0812">Transmembrane</keyword>
<dbReference type="EMBL" id="JALJOT010000009">
    <property type="protein sequence ID" value="KAK9907412.1"/>
    <property type="molecule type" value="Genomic_DNA"/>
</dbReference>
<protein>
    <submittedName>
        <fullName evidence="2">Uncharacterized protein</fullName>
    </submittedName>
</protein>
<evidence type="ECO:0000313" key="3">
    <source>
        <dbReference type="Proteomes" id="UP001491310"/>
    </source>
</evidence>
<organism evidence="2 3">
    <name type="scientific">Coccomyxa subellipsoidea</name>
    <dbReference type="NCBI Taxonomy" id="248742"/>
    <lineage>
        <taxon>Eukaryota</taxon>
        <taxon>Viridiplantae</taxon>
        <taxon>Chlorophyta</taxon>
        <taxon>core chlorophytes</taxon>
        <taxon>Trebouxiophyceae</taxon>
        <taxon>Trebouxiophyceae incertae sedis</taxon>
        <taxon>Coccomyxaceae</taxon>
        <taxon>Coccomyxa</taxon>
    </lineage>
</organism>
<proteinExistence type="predicted"/>
<comment type="caution">
    <text evidence="2">The sequence shown here is derived from an EMBL/GenBank/DDBJ whole genome shotgun (WGS) entry which is preliminary data.</text>
</comment>
<evidence type="ECO:0000256" key="1">
    <source>
        <dbReference type="SAM" id="Phobius"/>
    </source>
</evidence>
<sequence>MGQTAGGSFCEAWHMVSLRAFVGLLVLLPAALCTFPLHKEHAARRQSLETVKLSFPLEVSNDLSWDSTFTSTLSSDPSFGKDIVKGSVPTAHASFPLSFGFNIGKGRKLKALAYPSKAKSGGSASRDLLQTKFGLPTEVTNIFSWDAAFKSTLSVDPSIELGSGSIPTVWGSKVFEAKNPGFSFFDNHGSESESPQA</sequence>
<keyword evidence="3" id="KW-1185">Reference proteome</keyword>
<accession>A0ABR2YKM6</accession>
<dbReference type="Proteomes" id="UP001491310">
    <property type="component" value="Unassembled WGS sequence"/>
</dbReference>
<evidence type="ECO:0000313" key="2">
    <source>
        <dbReference type="EMBL" id="KAK9907412.1"/>
    </source>
</evidence>
<gene>
    <name evidence="2" type="ORF">WJX75_003161</name>
</gene>